<dbReference type="InterPro" id="IPR036291">
    <property type="entry name" value="NAD(P)-bd_dom_sf"/>
</dbReference>
<dbReference type="GO" id="GO:0051170">
    <property type="term" value="P:import into nucleus"/>
    <property type="evidence" value="ECO:0007669"/>
    <property type="project" value="TreeGrafter"/>
</dbReference>
<gene>
    <name evidence="3" type="ORF">CALVIDRAFT_562215</name>
</gene>
<evidence type="ECO:0008006" key="5">
    <source>
        <dbReference type="Google" id="ProtNLM"/>
    </source>
</evidence>
<sequence>MSGKTALILGATGNAGSLLLRELLASPSFSKIGEYGRNVTHPDTLPEQGKEKLEQHRIDYENLSAAGLADQKWDVVFVTLGTTRKLAGSAENFQRIDRDYVVNAAKHARDPSHEQRVVYLSSTGANAKSSFLYPRSKGETELALAQLGYGETILFRPGFLQGAVRKDSRPAEAIAGPLVSALSWVYGGAAIQLTALAKAMRIAGEVGVAGLPKEAGATKEGGFTVIGNHGAIALSKTDL</sequence>
<dbReference type="GO" id="GO:0005741">
    <property type="term" value="C:mitochondrial outer membrane"/>
    <property type="evidence" value="ECO:0007669"/>
    <property type="project" value="UniProtKB-SubCell"/>
</dbReference>
<keyword evidence="4" id="KW-1185">Reference proteome</keyword>
<dbReference type="Proteomes" id="UP000076738">
    <property type="component" value="Unassembled WGS sequence"/>
</dbReference>
<protein>
    <recommendedName>
        <fullName evidence="5">NAD(P)-binding domain-containing protein</fullName>
    </recommendedName>
</protein>
<comment type="subcellular location">
    <subcellularLocation>
        <location evidence="1">Mitochondrion outer membrane</location>
        <topology evidence="1">Peripheral membrane protein</topology>
    </subcellularLocation>
</comment>
<proteinExistence type="inferred from homology"/>
<reference evidence="3 4" key="1">
    <citation type="journal article" date="2016" name="Mol. Biol. Evol.">
        <title>Comparative Genomics of Early-Diverging Mushroom-Forming Fungi Provides Insights into the Origins of Lignocellulose Decay Capabilities.</title>
        <authorList>
            <person name="Nagy L.G."/>
            <person name="Riley R."/>
            <person name="Tritt A."/>
            <person name="Adam C."/>
            <person name="Daum C."/>
            <person name="Floudas D."/>
            <person name="Sun H."/>
            <person name="Yadav J.S."/>
            <person name="Pangilinan J."/>
            <person name="Larsson K.H."/>
            <person name="Matsuura K."/>
            <person name="Barry K."/>
            <person name="Labutti K."/>
            <person name="Kuo R."/>
            <person name="Ohm R.A."/>
            <person name="Bhattacharya S.S."/>
            <person name="Shirouzu T."/>
            <person name="Yoshinaga Y."/>
            <person name="Martin F.M."/>
            <person name="Grigoriev I.V."/>
            <person name="Hibbett D.S."/>
        </authorList>
    </citation>
    <scope>NUCLEOTIDE SEQUENCE [LARGE SCALE GENOMIC DNA]</scope>
    <source>
        <strain evidence="3 4">TUFC12733</strain>
    </source>
</reference>
<evidence type="ECO:0000256" key="2">
    <source>
        <dbReference type="ARBA" id="ARBA00006617"/>
    </source>
</evidence>
<dbReference type="Gene3D" id="3.40.50.720">
    <property type="entry name" value="NAD(P)-binding Rossmann-like Domain"/>
    <property type="match status" value="1"/>
</dbReference>
<dbReference type="SUPFAM" id="SSF51735">
    <property type="entry name" value="NAD(P)-binding Rossmann-fold domains"/>
    <property type="match status" value="1"/>
</dbReference>
<dbReference type="AlphaFoldDB" id="A0A167P0M4"/>
<accession>A0A167P0M4</accession>
<evidence type="ECO:0000313" key="3">
    <source>
        <dbReference type="EMBL" id="KZO98292.1"/>
    </source>
</evidence>
<dbReference type="STRING" id="1330018.A0A167P0M4"/>
<dbReference type="EMBL" id="KV417276">
    <property type="protein sequence ID" value="KZO98292.1"/>
    <property type="molecule type" value="Genomic_DNA"/>
</dbReference>
<dbReference type="PANTHER" id="PTHR14097">
    <property type="entry name" value="OXIDOREDUCTASE HTATIP2"/>
    <property type="match status" value="1"/>
</dbReference>
<comment type="similarity">
    <text evidence="2">Belongs to the FMP52 family.</text>
</comment>
<organism evidence="3 4">
    <name type="scientific">Calocera viscosa (strain TUFC12733)</name>
    <dbReference type="NCBI Taxonomy" id="1330018"/>
    <lineage>
        <taxon>Eukaryota</taxon>
        <taxon>Fungi</taxon>
        <taxon>Dikarya</taxon>
        <taxon>Basidiomycota</taxon>
        <taxon>Agaricomycotina</taxon>
        <taxon>Dacrymycetes</taxon>
        <taxon>Dacrymycetales</taxon>
        <taxon>Dacrymycetaceae</taxon>
        <taxon>Calocera</taxon>
    </lineage>
</organism>
<dbReference type="PANTHER" id="PTHR14097:SF7">
    <property type="entry name" value="OXIDOREDUCTASE HTATIP2"/>
    <property type="match status" value="1"/>
</dbReference>
<name>A0A167P0M4_CALVF</name>
<dbReference type="OrthoDB" id="430436at2759"/>
<evidence type="ECO:0000256" key="1">
    <source>
        <dbReference type="ARBA" id="ARBA00004450"/>
    </source>
</evidence>
<evidence type="ECO:0000313" key="4">
    <source>
        <dbReference type="Proteomes" id="UP000076738"/>
    </source>
</evidence>